<comment type="caution">
    <text evidence="2">The sequence shown here is derived from an EMBL/GenBank/DDBJ whole genome shotgun (WGS) entry which is preliminary data.</text>
</comment>
<sequence length="296" mass="33128">MALGFFVIVDNNNRSRLVEQALMSDETAERVTPLTIITDNDLAINAMITNVLPNNSVNGSTSLINLARHIDEQINRASTYVQYKNWVHSITGSILTQASSEFSPDIDLWISTYLIPASLSMQHDMTEQSDTTEALNVFVEDAMDAPAILIQELIPSSEIEFVSQQHPFIIGLDNNSNSDTSVQQSFPDLSFNSPNISFDDVHTKINYQVNVRIQDNESEPISSCSSSDDFVAVEDPIVSTKRGAPRKKRLKESYEFESKNKSNARQYSKMSKARKPTQCQQCQNTGHNKASCEAWH</sequence>
<organism evidence="2 3">
    <name type="scientific">Gigaspora margarita</name>
    <dbReference type="NCBI Taxonomy" id="4874"/>
    <lineage>
        <taxon>Eukaryota</taxon>
        <taxon>Fungi</taxon>
        <taxon>Fungi incertae sedis</taxon>
        <taxon>Mucoromycota</taxon>
        <taxon>Glomeromycotina</taxon>
        <taxon>Glomeromycetes</taxon>
        <taxon>Diversisporales</taxon>
        <taxon>Gigasporaceae</taxon>
        <taxon>Gigaspora</taxon>
    </lineage>
</organism>
<feature type="compositionally biased region" description="Basic and acidic residues" evidence="1">
    <location>
        <begin position="251"/>
        <end position="260"/>
    </location>
</feature>
<evidence type="ECO:0000313" key="2">
    <source>
        <dbReference type="EMBL" id="CAG8812404.1"/>
    </source>
</evidence>
<protein>
    <submittedName>
        <fullName evidence="2">3476_t:CDS:1</fullName>
    </submittedName>
</protein>
<feature type="non-terminal residue" evidence="2">
    <location>
        <position position="1"/>
    </location>
</feature>
<gene>
    <name evidence="2" type="ORF">GMARGA_LOCUS25558</name>
</gene>
<feature type="non-terminal residue" evidence="2">
    <location>
        <position position="296"/>
    </location>
</feature>
<evidence type="ECO:0000313" key="3">
    <source>
        <dbReference type="Proteomes" id="UP000789901"/>
    </source>
</evidence>
<reference evidence="2 3" key="1">
    <citation type="submission" date="2021-06" db="EMBL/GenBank/DDBJ databases">
        <authorList>
            <person name="Kallberg Y."/>
            <person name="Tangrot J."/>
            <person name="Rosling A."/>
        </authorList>
    </citation>
    <scope>NUCLEOTIDE SEQUENCE [LARGE SCALE GENOMIC DNA]</scope>
    <source>
        <strain evidence="2 3">120-4 pot B 10/14</strain>
    </source>
</reference>
<keyword evidence="3" id="KW-1185">Reference proteome</keyword>
<name>A0ABN7W237_GIGMA</name>
<evidence type="ECO:0000256" key="1">
    <source>
        <dbReference type="SAM" id="MobiDB-lite"/>
    </source>
</evidence>
<proteinExistence type="predicted"/>
<feature type="compositionally biased region" description="Polar residues" evidence="1">
    <location>
        <begin position="277"/>
        <end position="288"/>
    </location>
</feature>
<feature type="region of interest" description="Disordered" evidence="1">
    <location>
        <begin position="241"/>
        <end position="296"/>
    </location>
</feature>
<dbReference type="EMBL" id="CAJVQB010028447">
    <property type="protein sequence ID" value="CAG8812404.1"/>
    <property type="molecule type" value="Genomic_DNA"/>
</dbReference>
<dbReference type="Proteomes" id="UP000789901">
    <property type="component" value="Unassembled WGS sequence"/>
</dbReference>
<accession>A0ABN7W237</accession>